<dbReference type="PROSITE" id="PS51085">
    <property type="entry name" value="2FE2S_FER_2"/>
    <property type="match status" value="1"/>
</dbReference>
<evidence type="ECO:0000256" key="6">
    <source>
        <dbReference type="ARBA" id="ARBA00023004"/>
    </source>
</evidence>
<comment type="cofactor">
    <cofactor evidence="8">
        <name>[2Fe-2S] cluster</name>
        <dbReference type="ChEBI" id="CHEBI:190135"/>
    </cofactor>
</comment>
<evidence type="ECO:0000259" key="12">
    <source>
        <dbReference type="PROSITE" id="PS51839"/>
    </source>
</evidence>
<evidence type="ECO:0000256" key="7">
    <source>
        <dbReference type="ARBA" id="ARBA00023014"/>
    </source>
</evidence>
<proteinExistence type="predicted"/>
<dbReference type="Pfam" id="PF22117">
    <property type="entry name" value="Fer4_Nqo3"/>
    <property type="match status" value="1"/>
</dbReference>
<organism evidence="13 14">
    <name type="scientific">Candidatus Lokiarchaeum ossiferum</name>
    <dbReference type="NCBI Taxonomy" id="2951803"/>
    <lineage>
        <taxon>Archaea</taxon>
        <taxon>Promethearchaeati</taxon>
        <taxon>Promethearchaeota</taxon>
        <taxon>Promethearchaeia</taxon>
        <taxon>Promethearchaeales</taxon>
        <taxon>Promethearchaeaceae</taxon>
        <taxon>Candidatus Lokiarchaeum</taxon>
    </lineage>
</organism>
<comment type="cofactor">
    <cofactor evidence="1">
        <name>[4Fe-4S] cluster</name>
        <dbReference type="ChEBI" id="CHEBI:49883"/>
    </cofactor>
</comment>
<dbReference type="InterPro" id="IPR017896">
    <property type="entry name" value="4Fe4S_Fe-S-bd"/>
</dbReference>
<keyword evidence="14" id="KW-1185">Reference proteome</keyword>
<feature type="domain" description="4Fe-4S Mo/W bis-MGD-type" evidence="11">
    <location>
        <begin position="246"/>
        <end position="302"/>
    </location>
</feature>
<dbReference type="EC" id="1.9.6.1" evidence="13"/>
<evidence type="ECO:0000256" key="1">
    <source>
        <dbReference type="ARBA" id="ARBA00001966"/>
    </source>
</evidence>
<reference evidence="13" key="1">
    <citation type="submission" date="2022-09" db="EMBL/GenBank/DDBJ databases">
        <title>Actin cytoskeleton and complex cell architecture in an #Asgard archaeon.</title>
        <authorList>
            <person name="Ponce Toledo R.I."/>
            <person name="Schleper C."/>
            <person name="Rodrigues Oliveira T."/>
            <person name="Wollweber F."/>
            <person name="Xu J."/>
            <person name="Rittmann S."/>
            <person name="Klingl A."/>
            <person name="Pilhofer M."/>
        </authorList>
    </citation>
    <scope>NUCLEOTIDE SEQUENCE</scope>
    <source>
        <strain evidence="13">B-35</strain>
    </source>
</reference>
<dbReference type="Pfam" id="PF00384">
    <property type="entry name" value="Molybdopterin"/>
    <property type="match status" value="1"/>
</dbReference>
<dbReference type="InterPro" id="IPR001041">
    <property type="entry name" value="2Fe-2S_ferredoxin-type"/>
</dbReference>
<evidence type="ECO:0000259" key="11">
    <source>
        <dbReference type="PROSITE" id="PS51669"/>
    </source>
</evidence>
<dbReference type="PROSITE" id="PS51669">
    <property type="entry name" value="4FE4S_MOW_BIS_MGD"/>
    <property type="match status" value="1"/>
</dbReference>
<keyword evidence="4" id="KW-0874">Quinone</keyword>
<gene>
    <name evidence="13" type="ORF">NEF87_003197</name>
</gene>
<dbReference type="PROSITE" id="PS00641">
    <property type="entry name" value="COMPLEX1_75K_1"/>
    <property type="match status" value="1"/>
</dbReference>
<dbReference type="Gene3D" id="3.10.20.740">
    <property type="match status" value="1"/>
</dbReference>
<dbReference type="InterPro" id="IPR017900">
    <property type="entry name" value="4Fe4S_Fe_S_CS"/>
</dbReference>
<dbReference type="Gene3D" id="2.20.25.90">
    <property type="entry name" value="ADC-like domains"/>
    <property type="match status" value="1"/>
</dbReference>
<dbReference type="GO" id="GO:0050140">
    <property type="term" value="F:nitrate reductase (cytochrome) activity"/>
    <property type="evidence" value="ECO:0007669"/>
    <property type="project" value="UniProtKB-EC"/>
</dbReference>
<dbReference type="PROSITE" id="PS51839">
    <property type="entry name" value="4FE4S_HC3"/>
    <property type="match status" value="1"/>
</dbReference>
<feature type="domain" description="4Fe-4S ferredoxin-type" evidence="10">
    <location>
        <begin position="210"/>
        <end position="239"/>
    </location>
</feature>
<dbReference type="InterPro" id="IPR054351">
    <property type="entry name" value="NADH_UbQ_OxRdtase_ferredoxin"/>
</dbReference>
<dbReference type="InterPro" id="IPR050123">
    <property type="entry name" value="Prok_molybdopt-oxidoreductase"/>
</dbReference>
<evidence type="ECO:0000256" key="3">
    <source>
        <dbReference type="ARBA" id="ARBA00022714"/>
    </source>
</evidence>
<evidence type="ECO:0000256" key="5">
    <source>
        <dbReference type="ARBA" id="ARBA00022723"/>
    </source>
</evidence>
<dbReference type="CDD" id="cd00207">
    <property type="entry name" value="fer2"/>
    <property type="match status" value="1"/>
</dbReference>
<dbReference type="EMBL" id="CP104013">
    <property type="protein sequence ID" value="UYP46912.1"/>
    <property type="molecule type" value="Genomic_DNA"/>
</dbReference>
<dbReference type="InterPro" id="IPR000283">
    <property type="entry name" value="NADH_UbQ_OxRdtase_75kDa_su_CS"/>
</dbReference>
<sequence>MENQSLIIDGKEIEFFKGETILMAAERAGIYIPRLCYIDGMTPYGGCRLCIVKLVGDLRPIQPSCSTPAKAGMNIITIDEELQRMRKDIIQLMISEHPNTCLVCGHKTVCEDYQTQFKKNPEKRVFGCYNCSQKNKCELREIIDYIGASDLTQEFEYKNYEIENLDPFFERHYNLCIVCGKCVRVCGELRGINAIDFFGRGHDLRISTPMNMLHIETNCQFCGACVDICPTGVLVPLMQTWTRTREIFTKSICGHCSIGCGLNYYMENEELVETIPNKSAKINKGQACVFGRFCIPVFNRRNETQFHTPLIRSDNILKPVMYNEAYSTCITMLRKYSPDEIAVLASPDLSNESAFILNQFASKVLKTSNIATICDNNCLENFQLLTAIPRSLDHIPKSDWILLVDANPQVSHPLILIDIKKAKDLNKTIVSLKHSPLKIAPETKWLLDEELLLSEDSLISKLSEFQEGIGSILVGPQTTSNIFISLINLCLKNPNINLIPLRSRANLDGVFQFIPQTEDLVYNAIKEKKIKVLLTTERISPTLAKYVENIILLDIFPSDFSNKANIIFPVTTFPESSGTLTNIEFDNQRFYASVTPFRDAKPDWQIICELAQQMKTEGFNYTNVQDIMENLPMIPSVQITDLNLLLLKKMSLQYGKPISWDDFVYRGEKISNRVPDLKKIIEYRKTKNPELIAGVLTASQDETTGLIEIEIDGKGMVKVGTQFFGLDSIKSIIKIAHLSNYRLKIIVDASNPNFRYVDRHKFCMCNNYKANLNESHILIDFAPSLCDMYLRIPQEGDEILKSVDGLIMVDSRYTNITEEEYHEFVQIGDSKTKMQERALHRAHQLLKDESIYYSLNHIQTQEKSMLRPTWGVWNKKVPEYKETTSSIIQQTQKVVLVDQDLCMGCRTCEKYCKHEAISYVLINQDVGIFKGKEMQKATIDGTKCYNCSKCISHCPVNAIYIREWPVEETSLK</sequence>
<feature type="domain" description="4Fe-4S ferredoxin-type" evidence="10">
    <location>
        <begin position="935"/>
        <end position="964"/>
    </location>
</feature>
<evidence type="ECO:0000313" key="14">
    <source>
        <dbReference type="Proteomes" id="UP001208689"/>
    </source>
</evidence>
<protein>
    <submittedName>
        <fullName evidence="13">Periplasmic nitrate reductase</fullName>
        <ecNumber evidence="13">1.9.6.1</ecNumber>
    </submittedName>
</protein>
<evidence type="ECO:0000313" key="13">
    <source>
        <dbReference type="EMBL" id="UYP46912.1"/>
    </source>
</evidence>
<evidence type="ECO:0000259" key="10">
    <source>
        <dbReference type="PROSITE" id="PS51379"/>
    </source>
</evidence>
<dbReference type="Gene3D" id="3.30.70.20">
    <property type="match status" value="3"/>
</dbReference>
<dbReference type="Proteomes" id="UP001208689">
    <property type="component" value="Chromosome"/>
</dbReference>
<keyword evidence="6" id="KW-0408">Iron</keyword>
<evidence type="ECO:0000256" key="4">
    <source>
        <dbReference type="ARBA" id="ARBA00022719"/>
    </source>
</evidence>
<evidence type="ECO:0000259" key="9">
    <source>
        <dbReference type="PROSITE" id="PS51085"/>
    </source>
</evidence>
<keyword evidence="5" id="KW-0479">Metal-binding</keyword>
<dbReference type="Pfam" id="PF12838">
    <property type="entry name" value="Fer4_7"/>
    <property type="match status" value="1"/>
</dbReference>
<feature type="domain" description="2Fe-2S ferredoxin-type" evidence="9">
    <location>
        <begin position="1"/>
        <end position="81"/>
    </location>
</feature>
<dbReference type="PROSITE" id="PS00198">
    <property type="entry name" value="4FE4S_FER_1"/>
    <property type="match status" value="3"/>
</dbReference>
<dbReference type="InterPro" id="IPR006656">
    <property type="entry name" value="Mopterin_OxRdtase"/>
</dbReference>
<feature type="domain" description="4Fe-4S His(Cys)3-ligated-type" evidence="12">
    <location>
        <begin position="81"/>
        <end position="147"/>
    </location>
</feature>
<keyword evidence="2" id="KW-0004">4Fe-4S</keyword>
<dbReference type="Pfam" id="PF04879">
    <property type="entry name" value="Molybdop_Fe4S4"/>
    <property type="match status" value="1"/>
</dbReference>
<dbReference type="SUPFAM" id="SSF54862">
    <property type="entry name" value="4Fe-4S ferredoxins"/>
    <property type="match status" value="2"/>
</dbReference>
<keyword evidence="3" id="KW-0001">2Fe-2S</keyword>
<accession>A0ABY6HX39</accession>
<dbReference type="SMART" id="SM00926">
    <property type="entry name" value="Molybdop_Fe4S4"/>
    <property type="match status" value="1"/>
</dbReference>
<name>A0ABY6HX39_9ARCH</name>
<dbReference type="InterPro" id="IPR019574">
    <property type="entry name" value="NADH_UbQ_OxRdtase_Gsu_4Fe4S-bd"/>
</dbReference>
<dbReference type="SUPFAM" id="SSF54292">
    <property type="entry name" value="2Fe-2S ferredoxin-like"/>
    <property type="match status" value="1"/>
</dbReference>
<keyword evidence="7" id="KW-0411">Iron-sulfur</keyword>
<dbReference type="PANTHER" id="PTHR43105:SF10">
    <property type="entry name" value="NADH-QUINONE OXIDOREDUCTASE SUBUNIT G"/>
    <property type="match status" value="1"/>
</dbReference>
<keyword evidence="13" id="KW-0560">Oxidoreductase</keyword>
<dbReference type="InterPro" id="IPR006963">
    <property type="entry name" value="Mopterin_OxRdtase_4Fe-4S_dom"/>
</dbReference>
<dbReference type="Pfam" id="PF13510">
    <property type="entry name" value="Fer2_4"/>
    <property type="match status" value="1"/>
</dbReference>
<dbReference type="SUPFAM" id="SSF53706">
    <property type="entry name" value="Formate dehydrogenase/DMSO reductase, domains 1-3"/>
    <property type="match status" value="1"/>
</dbReference>
<dbReference type="PROSITE" id="PS51379">
    <property type="entry name" value="4FE4S_FER_2"/>
    <property type="match status" value="4"/>
</dbReference>
<dbReference type="Gene3D" id="3.40.228.10">
    <property type="entry name" value="Dimethylsulfoxide Reductase, domain 2"/>
    <property type="match status" value="1"/>
</dbReference>
<dbReference type="Gene3D" id="3.40.50.740">
    <property type="match status" value="2"/>
</dbReference>
<feature type="domain" description="4Fe-4S ferredoxin-type" evidence="10">
    <location>
        <begin position="167"/>
        <end position="197"/>
    </location>
</feature>
<dbReference type="InterPro" id="IPR036010">
    <property type="entry name" value="2Fe-2S_ferredoxin-like_sf"/>
</dbReference>
<feature type="domain" description="4Fe-4S ferredoxin-type" evidence="10">
    <location>
        <begin position="893"/>
        <end position="922"/>
    </location>
</feature>
<evidence type="ECO:0000256" key="2">
    <source>
        <dbReference type="ARBA" id="ARBA00022485"/>
    </source>
</evidence>
<evidence type="ECO:0000256" key="8">
    <source>
        <dbReference type="ARBA" id="ARBA00034078"/>
    </source>
</evidence>
<dbReference type="PANTHER" id="PTHR43105">
    <property type="entry name" value="RESPIRATORY NITRATE REDUCTASE"/>
    <property type="match status" value="1"/>
</dbReference>